<sequence length="611" mass="69064">MSKKNKTKITASPTKENTTAKIKKSVTDYNELKIKKSGFLSAVIKYFKKYPLLYLIAILTTIASSIISVIIPKITNNFLATPDGFQWEKITTLAYILISLQIASGLFMYFRNLTGSIIGVKVEIEYRNKVLKHLLDLDMSYYEDRKIGDTLTKLISDTSVIGENMQSIPLTMLSSIVTFFGSIYVIFSLNWQLSLIVLGIVLSILIISVLNVQIIRYLNYKWRKVYTEVNADITDRLNTITLIKSNATEKSENKRFSNEHLKYYQAAKKTITFESFTRALLITLLTGINIVGLVAGFMFVSKHIISVSTLIAFLLAVNTLIFPVIQSIQFLGNWAKTSTSILRVNEILNIKPKIVNKEKALPVKQITSDIIFENVNFRYDEKEDWILNNFSFTFEKGKSYAIVGATGVGKTTISKLLLRYYDPTEGRILINNNTDLRDIDLAQYLHHIGYIEQDPQILFGTFAENISYTKQGATLEEIKIAASKANLHDYIEQLPNGYNTILGERGINLSGGQKQRVAIARIFLKNPELLILDEATSALDNIVEKEIQAQFNKLMIGRTSIIIAHRLSTIKTVDKILVLEKEKGLVQVGTFDELKVKEGHFKHLYEAGIMG</sequence>
<dbReference type="CDD" id="cd07346">
    <property type="entry name" value="ABC_6TM_exporters"/>
    <property type="match status" value="1"/>
</dbReference>
<gene>
    <name evidence="11" type="primary">abc_1</name>
    <name evidence="11" type="ORF">SHM_23740</name>
</gene>
<keyword evidence="3 8" id="KW-0812">Transmembrane</keyword>
<evidence type="ECO:0000313" key="12">
    <source>
        <dbReference type="Proteomes" id="UP001163387"/>
    </source>
</evidence>
<dbReference type="EMBL" id="AP026933">
    <property type="protein sequence ID" value="BDT04728.1"/>
    <property type="molecule type" value="Genomic_DNA"/>
</dbReference>
<keyword evidence="5 11" id="KW-0067">ATP-binding</keyword>
<evidence type="ECO:0000259" key="10">
    <source>
        <dbReference type="PROSITE" id="PS50929"/>
    </source>
</evidence>
<comment type="subcellular location">
    <subcellularLocation>
        <location evidence="1">Cell membrane</location>
        <topology evidence="1">Multi-pass membrane protein</topology>
    </subcellularLocation>
</comment>
<dbReference type="Pfam" id="PF00664">
    <property type="entry name" value="ABC_membrane"/>
    <property type="match status" value="1"/>
</dbReference>
<feature type="transmembrane region" description="Helical" evidence="8">
    <location>
        <begin position="168"/>
        <end position="187"/>
    </location>
</feature>
<dbReference type="PANTHER" id="PTHR43394">
    <property type="entry name" value="ATP-DEPENDENT PERMEASE MDL1, MITOCHONDRIAL"/>
    <property type="match status" value="1"/>
</dbReference>
<dbReference type="PROSITE" id="PS50929">
    <property type="entry name" value="ABC_TM1F"/>
    <property type="match status" value="1"/>
</dbReference>
<evidence type="ECO:0000256" key="7">
    <source>
        <dbReference type="ARBA" id="ARBA00023136"/>
    </source>
</evidence>
<dbReference type="Pfam" id="PF00005">
    <property type="entry name" value="ABC_tran"/>
    <property type="match status" value="1"/>
</dbReference>
<dbReference type="PROSITE" id="PS50893">
    <property type="entry name" value="ABC_TRANSPORTER_2"/>
    <property type="match status" value="1"/>
</dbReference>
<evidence type="ECO:0000259" key="9">
    <source>
        <dbReference type="PROSITE" id="PS50893"/>
    </source>
</evidence>
<feature type="transmembrane region" description="Helical" evidence="8">
    <location>
        <begin position="193"/>
        <end position="214"/>
    </location>
</feature>
<keyword evidence="12" id="KW-1185">Reference proteome</keyword>
<accession>A0ABM8BYE0</accession>
<name>A0ABM8BYE0_9MOLU</name>
<keyword evidence="6 8" id="KW-1133">Transmembrane helix</keyword>
<dbReference type="SMART" id="SM00382">
    <property type="entry name" value="AAA"/>
    <property type="match status" value="1"/>
</dbReference>
<dbReference type="SUPFAM" id="SSF52540">
    <property type="entry name" value="P-loop containing nucleoside triphosphate hydrolases"/>
    <property type="match status" value="1"/>
</dbReference>
<feature type="domain" description="ABC transporter" evidence="9">
    <location>
        <begin position="370"/>
        <end position="607"/>
    </location>
</feature>
<dbReference type="InterPro" id="IPR039421">
    <property type="entry name" value="Type_1_exporter"/>
</dbReference>
<dbReference type="RefSeq" id="WP_281748413.1">
    <property type="nucleotide sequence ID" value="NZ_AP026933.1"/>
</dbReference>
<evidence type="ECO:0000256" key="1">
    <source>
        <dbReference type="ARBA" id="ARBA00004651"/>
    </source>
</evidence>
<dbReference type="PROSITE" id="PS00211">
    <property type="entry name" value="ABC_TRANSPORTER_1"/>
    <property type="match status" value="1"/>
</dbReference>
<comment type="similarity">
    <text evidence="2">Belongs to the ABC transporter superfamily.</text>
</comment>
<feature type="transmembrane region" description="Helical" evidence="8">
    <location>
        <begin position="92"/>
        <end position="110"/>
    </location>
</feature>
<evidence type="ECO:0000256" key="2">
    <source>
        <dbReference type="ARBA" id="ARBA00005417"/>
    </source>
</evidence>
<protein>
    <submittedName>
        <fullName evidence="11">ABC transporter ATP-binding protein</fullName>
    </submittedName>
</protein>
<feature type="transmembrane region" description="Helical" evidence="8">
    <location>
        <begin position="305"/>
        <end position="325"/>
    </location>
</feature>
<dbReference type="Gene3D" id="1.20.1560.10">
    <property type="entry name" value="ABC transporter type 1, transmembrane domain"/>
    <property type="match status" value="1"/>
</dbReference>
<feature type="domain" description="ABC transmembrane type-1" evidence="10">
    <location>
        <begin position="55"/>
        <end position="336"/>
    </location>
</feature>
<proteinExistence type="inferred from homology"/>
<dbReference type="Gene3D" id="3.40.50.300">
    <property type="entry name" value="P-loop containing nucleotide triphosphate hydrolases"/>
    <property type="match status" value="1"/>
</dbReference>
<evidence type="ECO:0000256" key="5">
    <source>
        <dbReference type="ARBA" id="ARBA00022840"/>
    </source>
</evidence>
<dbReference type="PANTHER" id="PTHR43394:SF1">
    <property type="entry name" value="ATP-BINDING CASSETTE SUB-FAMILY B MEMBER 10, MITOCHONDRIAL"/>
    <property type="match status" value="1"/>
</dbReference>
<dbReference type="InterPro" id="IPR011527">
    <property type="entry name" value="ABC1_TM_dom"/>
</dbReference>
<evidence type="ECO:0000256" key="8">
    <source>
        <dbReference type="SAM" id="Phobius"/>
    </source>
</evidence>
<keyword evidence="7 8" id="KW-0472">Membrane</keyword>
<feature type="transmembrane region" description="Helical" evidence="8">
    <location>
        <begin position="52"/>
        <end position="72"/>
    </location>
</feature>
<evidence type="ECO:0000256" key="4">
    <source>
        <dbReference type="ARBA" id="ARBA00022741"/>
    </source>
</evidence>
<reference evidence="11 12" key="1">
    <citation type="journal article" date="2022" name="Front. Microbiol.">
        <title>Male-killing mechanisms vary between Spiroplasma species.</title>
        <authorList>
            <person name="Arai H."/>
            <person name="Inoue M."/>
            <person name="Kageyama D."/>
        </authorList>
    </citation>
    <scope>NUCLEOTIDE SEQUENCE [LARGE SCALE GENOMIC DNA]</scope>
    <source>
        <strain evidence="12">sHm</strain>
    </source>
</reference>
<dbReference type="InterPro" id="IPR027417">
    <property type="entry name" value="P-loop_NTPase"/>
</dbReference>
<evidence type="ECO:0000256" key="3">
    <source>
        <dbReference type="ARBA" id="ARBA00022692"/>
    </source>
</evidence>
<organism evidence="11 12">
    <name type="scientific">Spiroplasma ixodetis</name>
    <dbReference type="NCBI Taxonomy" id="2141"/>
    <lineage>
        <taxon>Bacteria</taxon>
        <taxon>Bacillati</taxon>
        <taxon>Mycoplasmatota</taxon>
        <taxon>Mollicutes</taxon>
        <taxon>Entomoplasmatales</taxon>
        <taxon>Spiroplasmataceae</taxon>
        <taxon>Spiroplasma</taxon>
    </lineage>
</organism>
<dbReference type="InterPro" id="IPR036640">
    <property type="entry name" value="ABC1_TM_sf"/>
</dbReference>
<dbReference type="SUPFAM" id="SSF90123">
    <property type="entry name" value="ABC transporter transmembrane region"/>
    <property type="match status" value="1"/>
</dbReference>
<keyword evidence="4" id="KW-0547">Nucleotide-binding</keyword>
<dbReference type="InterPro" id="IPR003593">
    <property type="entry name" value="AAA+_ATPase"/>
</dbReference>
<dbReference type="InterPro" id="IPR003439">
    <property type="entry name" value="ABC_transporter-like_ATP-bd"/>
</dbReference>
<dbReference type="GO" id="GO:0005524">
    <property type="term" value="F:ATP binding"/>
    <property type="evidence" value="ECO:0007669"/>
    <property type="project" value="UniProtKB-KW"/>
</dbReference>
<evidence type="ECO:0000256" key="6">
    <source>
        <dbReference type="ARBA" id="ARBA00022989"/>
    </source>
</evidence>
<dbReference type="Proteomes" id="UP001163387">
    <property type="component" value="Chromosome"/>
</dbReference>
<evidence type="ECO:0000313" key="11">
    <source>
        <dbReference type="EMBL" id="BDT04728.1"/>
    </source>
</evidence>
<feature type="transmembrane region" description="Helical" evidence="8">
    <location>
        <begin position="279"/>
        <end position="299"/>
    </location>
</feature>
<dbReference type="InterPro" id="IPR017871">
    <property type="entry name" value="ABC_transporter-like_CS"/>
</dbReference>